<comment type="caution">
    <text evidence="2">The sequence shown here is derived from an EMBL/GenBank/DDBJ whole genome shotgun (WGS) entry which is preliminary data.</text>
</comment>
<reference evidence="2 3" key="1">
    <citation type="submission" date="2019-12" db="EMBL/GenBank/DDBJ databases">
        <authorList>
            <person name="Zhao J."/>
        </authorList>
    </citation>
    <scope>NUCLEOTIDE SEQUENCE [LARGE SCALE GENOMIC DNA]</scope>
    <source>
        <strain evidence="2 3">S-15</strain>
    </source>
</reference>
<evidence type="ECO:0000256" key="1">
    <source>
        <dbReference type="SAM" id="MobiDB-lite"/>
    </source>
</evidence>
<gene>
    <name evidence="2" type="ORF">GQN54_01415</name>
</gene>
<sequence length="256" mass="29966">MKVRVNQSVFFWSVSIFFLFSTIVVKSQKLKDYEYTNTREVRILSIDSVITADVKMVDDASFKIKDQKIYHWYYSNKIWTNEGAFDGQLLHGEYKIKDKEGRLIKLGYFENGLKVKSWVTWYQNGQKSKVENWKKGEQAGKEVTYFENGNLLSEYSYKSGKKNGKYKVYNAKEVLIEKGSYKAGNKNGWITLFDDKGVLLDKVKYKEGVLVEPKQEDESKKSSKVKETKGEKKTKEVKPRKKLNFWKKKDSTIETN</sequence>
<dbReference type="SUPFAM" id="SSF82185">
    <property type="entry name" value="Histone H3 K4-specific methyltransferase SET7/9 N-terminal domain"/>
    <property type="match status" value="1"/>
</dbReference>
<proteinExistence type="predicted"/>
<feature type="compositionally biased region" description="Basic and acidic residues" evidence="1">
    <location>
        <begin position="213"/>
        <end position="237"/>
    </location>
</feature>
<dbReference type="RefSeq" id="WP_160631219.1">
    <property type="nucleotide sequence ID" value="NZ_WWNE01000003.1"/>
</dbReference>
<dbReference type="AlphaFoldDB" id="A0A6N9NDS3"/>
<organism evidence="2 3">
    <name type="scientific">Acidiluteibacter ferrifornacis</name>
    <dbReference type="NCBI Taxonomy" id="2692424"/>
    <lineage>
        <taxon>Bacteria</taxon>
        <taxon>Pseudomonadati</taxon>
        <taxon>Bacteroidota</taxon>
        <taxon>Flavobacteriia</taxon>
        <taxon>Flavobacteriales</taxon>
        <taxon>Cryomorphaceae</taxon>
        <taxon>Acidiluteibacter</taxon>
    </lineage>
</organism>
<accession>A0A6N9NDS3</accession>
<name>A0A6N9NDS3_9FLAO</name>
<feature type="region of interest" description="Disordered" evidence="1">
    <location>
        <begin position="213"/>
        <end position="238"/>
    </location>
</feature>
<dbReference type="EMBL" id="WWNE01000003">
    <property type="protein sequence ID" value="NBG64756.1"/>
    <property type="molecule type" value="Genomic_DNA"/>
</dbReference>
<evidence type="ECO:0000313" key="3">
    <source>
        <dbReference type="Proteomes" id="UP000470771"/>
    </source>
</evidence>
<dbReference type="Gene3D" id="3.90.930.1">
    <property type="match status" value="1"/>
</dbReference>
<evidence type="ECO:0000313" key="2">
    <source>
        <dbReference type="EMBL" id="NBG64756.1"/>
    </source>
</evidence>
<dbReference type="Proteomes" id="UP000470771">
    <property type="component" value="Unassembled WGS sequence"/>
</dbReference>
<evidence type="ECO:0008006" key="4">
    <source>
        <dbReference type="Google" id="ProtNLM"/>
    </source>
</evidence>
<keyword evidence="3" id="KW-1185">Reference proteome</keyword>
<protein>
    <recommendedName>
        <fullName evidence="4">Toxin-antitoxin system YwqK family antitoxin</fullName>
    </recommendedName>
</protein>